<organism evidence="1 2">
    <name type="scientific">Alcaligenes endophyticus</name>
    <dbReference type="NCBI Taxonomy" id="1929088"/>
    <lineage>
        <taxon>Bacteria</taxon>
        <taxon>Pseudomonadati</taxon>
        <taxon>Pseudomonadota</taxon>
        <taxon>Betaproteobacteria</taxon>
        <taxon>Burkholderiales</taxon>
        <taxon>Alcaligenaceae</taxon>
        <taxon>Alcaligenes</taxon>
    </lineage>
</organism>
<accession>A0ABT8EL34</accession>
<dbReference type="EMBL" id="JAJHNU010000003">
    <property type="protein sequence ID" value="MDN4122002.1"/>
    <property type="molecule type" value="Genomic_DNA"/>
</dbReference>
<dbReference type="Pfam" id="PF04365">
    <property type="entry name" value="BrnT_toxin"/>
    <property type="match status" value="1"/>
</dbReference>
<dbReference type="InterPro" id="IPR007460">
    <property type="entry name" value="BrnT_toxin"/>
</dbReference>
<dbReference type="Proteomes" id="UP001168613">
    <property type="component" value="Unassembled WGS sequence"/>
</dbReference>
<dbReference type="InterPro" id="IPR038573">
    <property type="entry name" value="BrnT_sf"/>
</dbReference>
<gene>
    <name evidence="1" type="ORF">LMS43_11955</name>
</gene>
<evidence type="ECO:0000313" key="2">
    <source>
        <dbReference type="Proteomes" id="UP001168613"/>
    </source>
</evidence>
<name>A0ABT8EL34_9BURK</name>
<sequence>MRIVVDPIKDLITRRTRGFSLFLARDFNFDTALIKEDLRVDYGETRYQALGFIHHRLYFMCFTFRDNALRVISLRKANQRETQRYEREIQCRTAQDGS</sequence>
<keyword evidence="2" id="KW-1185">Reference proteome</keyword>
<dbReference type="Gene3D" id="3.10.450.530">
    <property type="entry name" value="Ribonuclease toxin, BrnT, of type II toxin-antitoxin system"/>
    <property type="match status" value="1"/>
</dbReference>
<reference evidence="1" key="1">
    <citation type="submission" date="2021-11" db="EMBL/GenBank/DDBJ databases">
        <title>Draft genome sequence of Alcaligenes endophyticus type strain CCUG 75668T.</title>
        <authorList>
            <person name="Salva-Serra F."/>
            <person name="Duran R.E."/>
            <person name="Seeger M."/>
            <person name="Moore E.R.B."/>
            <person name="Jaen-Luchoro D."/>
        </authorList>
    </citation>
    <scope>NUCLEOTIDE SEQUENCE</scope>
    <source>
        <strain evidence="1">CCUG 75668</strain>
    </source>
</reference>
<evidence type="ECO:0000313" key="1">
    <source>
        <dbReference type="EMBL" id="MDN4122002.1"/>
    </source>
</evidence>
<comment type="caution">
    <text evidence="1">The sequence shown here is derived from an EMBL/GenBank/DDBJ whole genome shotgun (WGS) entry which is preliminary data.</text>
</comment>
<proteinExistence type="predicted"/>
<dbReference type="RefSeq" id="WP_266122993.1">
    <property type="nucleotide sequence ID" value="NZ_JAJHNU010000003.1"/>
</dbReference>
<protein>
    <submittedName>
        <fullName evidence="1">BrnT family toxin</fullName>
    </submittedName>
</protein>